<dbReference type="PANTHER" id="PTHR21198:SF2">
    <property type="entry name" value="GLUTAMATE RACEMASE"/>
    <property type="match status" value="1"/>
</dbReference>
<dbReference type="HOGENOM" id="CLU_052344_0_2_11"/>
<keyword evidence="4 8" id="KW-0573">Peptidoglycan synthesis</keyword>
<dbReference type="UniPathway" id="UPA00219"/>
<dbReference type="OrthoDB" id="9801055at2"/>
<dbReference type="GO" id="GO:0071555">
    <property type="term" value="P:cell wall organization"/>
    <property type="evidence" value="ECO:0007669"/>
    <property type="project" value="UniProtKB-KW"/>
</dbReference>
<reference evidence="10" key="1">
    <citation type="journal article" date="2013" name="Stand. Genomic Sci.">
        <title>Complete genome sequence of Coriobacterium glomerans type strain (PW2(T)) from the midgut of Pyrrhocoris apterus L. (red soldier bug).</title>
        <authorList>
            <person name="Stackebrandt E."/>
            <person name="Zeytun A."/>
            <person name="Lapidus A."/>
            <person name="Nolan M."/>
            <person name="Lucas S."/>
            <person name="Hammon N."/>
            <person name="Deshpande S."/>
            <person name="Cheng J.F."/>
            <person name="Tapia R."/>
            <person name="Goodwin L.A."/>
            <person name="Pitluck S."/>
            <person name="Liolios K."/>
            <person name="Pagani I."/>
            <person name="Ivanova N."/>
            <person name="Mavromatis K."/>
            <person name="Mikhailova N."/>
            <person name="Huntemann M."/>
            <person name="Pati A."/>
            <person name="Chen A."/>
            <person name="Palaniappan K."/>
            <person name="Chang Y.J."/>
            <person name="Land M."/>
            <person name="Hauser L."/>
            <person name="Rohde M."/>
            <person name="Pukall R."/>
            <person name="Goker M."/>
            <person name="Detter J.C."/>
            <person name="Woyke T."/>
            <person name="Bristow J."/>
            <person name="Eisen J.A."/>
            <person name="Markowitz V."/>
            <person name="Hugenholtz P."/>
            <person name="Kyrpides N.C."/>
            <person name="Klenk H.P."/>
        </authorList>
    </citation>
    <scope>NUCLEOTIDE SEQUENCE</scope>
    <source>
        <strain evidence="10">ATCC 49209 / DSM 20642 / JCM 10262 / PW2</strain>
    </source>
</reference>
<comment type="similarity">
    <text evidence="8">Belongs to the aspartate/glutamate racemases family.</text>
</comment>
<dbReference type="InterPro" id="IPR015942">
    <property type="entry name" value="Asp/Glu/hydantoin_racemase"/>
</dbReference>
<evidence type="ECO:0000256" key="7">
    <source>
        <dbReference type="ARBA" id="ARBA00070053"/>
    </source>
</evidence>
<proteinExistence type="inferred from homology"/>
<dbReference type="PROSITE" id="PS00923">
    <property type="entry name" value="ASP_GLU_RACEMASE_1"/>
    <property type="match status" value="1"/>
</dbReference>
<evidence type="ECO:0000256" key="5">
    <source>
        <dbReference type="ARBA" id="ARBA00023235"/>
    </source>
</evidence>
<gene>
    <name evidence="8" type="primary">murI</name>
    <name evidence="9" type="ordered locus">Corgl_1403</name>
</gene>
<dbReference type="eggNOG" id="COG0796">
    <property type="taxonomic scope" value="Bacteria"/>
</dbReference>
<dbReference type="InterPro" id="IPR004391">
    <property type="entry name" value="Glu_race"/>
</dbReference>
<evidence type="ECO:0000256" key="3">
    <source>
        <dbReference type="ARBA" id="ARBA00022960"/>
    </source>
</evidence>
<evidence type="ECO:0000256" key="6">
    <source>
        <dbReference type="ARBA" id="ARBA00023316"/>
    </source>
</evidence>
<name>F2NAP8_CORGP</name>
<evidence type="ECO:0000313" key="10">
    <source>
        <dbReference type="Proteomes" id="UP000006851"/>
    </source>
</evidence>
<dbReference type="InterPro" id="IPR001920">
    <property type="entry name" value="Asp/Glu_race"/>
</dbReference>
<dbReference type="PANTHER" id="PTHR21198">
    <property type="entry name" value="GLUTAMATE RACEMASE"/>
    <property type="match status" value="1"/>
</dbReference>
<keyword evidence="3 8" id="KW-0133">Cell shape</keyword>
<evidence type="ECO:0000256" key="1">
    <source>
        <dbReference type="ARBA" id="ARBA00001602"/>
    </source>
</evidence>
<keyword evidence="10" id="KW-1185">Reference proteome</keyword>
<comment type="catalytic activity">
    <reaction evidence="1 8">
        <text>L-glutamate = D-glutamate</text>
        <dbReference type="Rhea" id="RHEA:12813"/>
        <dbReference type="ChEBI" id="CHEBI:29985"/>
        <dbReference type="ChEBI" id="CHEBI:29986"/>
        <dbReference type="EC" id="5.1.1.3"/>
    </reaction>
</comment>
<protein>
    <recommendedName>
        <fullName evidence="7 8">Glutamate racemase</fullName>
        <ecNumber evidence="2 8">5.1.1.3</ecNumber>
    </recommendedName>
</protein>
<comment type="pathway">
    <text evidence="8">Cell wall biogenesis; peptidoglycan biosynthesis.</text>
</comment>
<dbReference type="GO" id="GO:0009252">
    <property type="term" value="P:peptidoglycan biosynthetic process"/>
    <property type="evidence" value="ECO:0007669"/>
    <property type="project" value="UniProtKB-UniRule"/>
</dbReference>
<evidence type="ECO:0000256" key="4">
    <source>
        <dbReference type="ARBA" id="ARBA00022984"/>
    </source>
</evidence>
<dbReference type="STRING" id="700015.Corgl_1403"/>
<dbReference type="RefSeq" id="WP_013709246.1">
    <property type="nucleotide sequence ID" value="NC_015389.1"/>
</dbReference>
<organism evidence="9 10">
    <name type="scientific">Coriobacterium glomerans (strain ATCC 49209 / DSM 20642 / JCM 10262 / PW2)</name>
    <dbReference type="NCBI Taxonomy" id="700015"/>
    <lineage>
        <taxon>Bacteria</taxon>
        <taxon>Bacillati</taxon>
        <taxon>Actinomycetota</taxon>
        <taxon>Coriobacteriia</taxon>
        <taxon>Coriobacteriales</taxon>
        <taxon>Coriobacteriaceae</taxon>
        <taxon>Coriobacterium</taxon>
    </lineage>
</organism>
<dbReference type="Pfam" id="PF01177">
    <property type="entry name" value="Asp_Glu_race"/>
    <property type="match status" value="1"/>
</dbReference>
<feature type="binding site" evidence="8">
    <location>
        <begin position="211"/>
        <end position="212"/>
    </location>
    <ligand>
        <name>substrate</name>
    </ligand>
</feature>
<dbReference type="FunFam" id="3.40.50.1860:FF:000002">
    <property type="entry name" value="Glutamate racemase"/>
    <property type="match status" value="1"/>
</dbReference>
<dbReference type="InterPro" id="IPR033134">
    <property type="entry name" value="Asp/Glu_racemase_AS_2"/>
</dbReference>
<dbReference type="InterPro" id="IPR018187">
    <property type="entry name" value="Asp/Glu_racemase_AS_1"/>
</dbReference>
<feature type="binding site" evidence="8">
    <location>
        <begin position="20"/>
        <end position="21"/>
    </location>
    <ligand>
        <name>substrate</name>
    </ligand>
</feature>
<keyword evidence="6 8" id="KW-0961">Cell wall biogenesis/degradation</keyword>
<dbReference type="GO" id="GO:0008881">
    <property type="term" value="F:glutamate racemase activity"/>
    <property type="evidence" value="ECO:0007669"/>
    <property type="project" value="UniProtKB-UniRule"/>
</dbReference>
<dbReference type="EC" id="5.1.1.3" evidence="2 8"/>
<dbReference type="SUPFAM" id="SSF53681">
    <property type="entry name" value="Aspartate/glutamate racemase"/>
    <property type="match status" value="2"/>
</dbReference>
<evidence type="ECO:0000313" key="9">
    <source>
        <dbReference type="EMBL" id="AEB07504.1"/>
    </source>
</evidence>
<dbReference type="HAMAP" id="MF_00258">
    <property type="entry name" value="Glu_racemase"/>
    <property type="match status" value="1"/>
</dbReference>
<comment type="function">
    <text evidence="8">Provides the (R)-glutamate required for cell wall biosynthesis.</text>
</comment>
<dbReference type="PROSITE" id="PS00924">
    <property type="entry name" value="ASP_GLU_RACEMASE_2"/>
    <property type="match status" value="1"/>
</dbReference>
<sequence length="309" mass="33177">MMAQPTKTAFTGDRPIGVFDSGVGGFTVARAISRAMPHESIVYIGDTARCPYGTRGVEEVRAFVAQVGTWLVRQRVKVIVIACNTATASALGLAQRMFDVPVIGVIGPGARAAVLATRTREIGVLATDLTIASGAYLRAIKNLDAGVGVHGCATQRFVELVESRLAGGIGADAQWLDGADLFDTPEVRALVRRETEPLRGLDIDAVVLGCTHFPLLVRPIRAVLGRGVHVVSSAEETMRELHEMLACQGHLAPSTARPEHRFATTSENTSAFAEAGRFIFGSRLVDVEHVGIDELSRLASDRQIRTRRL</sequence>
<evidence type="ECO:0000256" key="8">
    <source>
        <dbReference type="HAMAP-Rule" id="MF_00258"/>
    </source>
</evidence>
<feature type="active site" description="Proton donor/acceptor" evidence="8">
    <location>
        <position position="83"/>
    </location>
</feature>
<dbReference type="EMBL" id="CP002628">
    <property type="protein sequence ID" value="AEB07504.1"/>
    <property type="molecule type" value="Genomic_DNA"/>
</dbReference>
<dbReference type="KEGG" id="cgo:Corgl_1403"/>
<dbReference type="Proteomes" id="UP000006851">
    <property type="component" value="Chromosome"/>
</dbReference>
<accession>F2NAP8</accession>
<dbReference type="NCBIfam" id="TIGR00067">
    <property type="entry name" value="glut_race"/>
    <property type="match status" value="1"/>
</dbReference>
<dbReference type="AlphaFoldDB" id="F2NAP8"/>
<feature type="binding site" evidence="8">
    <location>
        <begin position="52"/>
        <end position="53"/>
    </location>
    <ligand>
        <name>substrate</name>
    </ligand>
</feature>
<dbReference type="GO" id="GO:0008360">
    <property type="term" value="P:regulation of cell shape"/>
    <property type="evidence" value="ECO:0007669"/>
    <property type="project" value="UniProtKB-KW"/>
</dbReference>
<keyword evidence="5 8" id="KW-0413">Isomerase</keyword>
<feature type="binding site" evidence="8">
    <location>
        <begin position="84"/>
        <end position="85"/>
    </location>
    <ligand>
        <name>substrate</name>
    </ligand>
</feature>
<evidence type="ECO:0000256" key="2">
    <source>
        <dbReference type="ARBA" id="ARBA00013090"/>
    </source>
</evidence>
<feature type="active site" description="Proton donor/acceptor" evidence="8">
    <location>
        <position position="210"/>
    </location>
</feature>
<dbReference type="Gene3D" id="3.40.50.1860">
    <property type="match status" value="2"/>
</dbReference>